<evidence type="ECO:0000313" key="3">
    <source>
        <dbReference type="Proteomes" id="UP001055439"/>
    </source>
</evidence>
<feature type="region of interest" description="Disordered" evidence="1">
    <location>
        <begin position="86"/>
        <end position="127"/>
    </location>
</feature>
<evidence type="ECO:0000256" key="1">
    <source>
        <dbReference type="SAM" id="MobiDB-lite"/>
    </source>
</evidence>
<reference evidence="2" key="1">
    <citation type="submission" date="2022-05" db="EMBL/GenBank/DDBJ databases">
        <title>The Musa troglodytarum L. genome provides insights into the mechanism of non-climacteric behaviour and enrichment of carotenoids.</title>
        <authorList>
            <person name="Wang J."/>
        </authorList>
    </citation>
    <scope>NUCLEOTIDE SEQUENCE</scope>
    <source>
        <tissue evidence="2">Leaf</tissue>
    </source>
</reference>
<name>A0A9E7K996_9LILI</name>
<proteinExistence type="predicted"/>
<dbReference type="AlphaFoldDB" id="A0A9E7K996"/>
<evidence type="ECO:0000313" key="2">
    <source>
        <dbReference type="EMBL" id="URE07655.1"/>
    </source>
</evidence>
<organism evidence="2 3">
    <name type="scientific">Musa troglodytarum</name>
    <name type="common">fe'i banana</name>
    <dbReference type="NCBI Taxonomy" id="320322"/>
    <lineage>
        <taxon>Eukaryota</taxon>
        <taxon>Viridiplantae</taxon>
        <taxon>Streptophyta</taxon>
        <taxon>Embryophyta</taxon>
        <taxon>Tracheophyta</taxon>
        <taxon>Spermatophyta</taxon>
        <taxon>Magnoliopsida</taxon>
        <taxon>Liliopsida</taxon>
        <taxon>Zingiberales</taxon>
        <taxon>Musaceae</taxon>
        <taxon>Musa</taxon>
    </lineage>
</organism>
<gene>
    <name evidence="2" type="ORF">MUK42_28959</name>
</gene>
<dbReference type="EMBL" id="CP097507">
    <property type="protein sequence ID" value="URE07655.1"/>
    <property type="molecule type" value="Genomic_DNA"/>
</dbReference>
<keyword evidence="3" id="KW-1185">Reference proteome</keyword>
<feature type="compositionally biased region" description="Basic residues" evidence="1">
    <location>
        <begin position="87"/>
        <end position="111"/>
    </location>
</feature>
<accession>A0A9E7K996</accession>
<protein>
    <submittedName>
        <fullName evidence="2">Uncharacterized protein</fullName>
    </submittedName>
</protein>
<sequence length="127" mass="14360">MASGTSTGGWNPGCHGIKHRAWALRNQGPPVRIFTMSDLEENLKQKSLSGRVGRGWNAMVHSTYGRQILGHQNLGHQVADMSQYMKKEKRKAGWGKRRKKRGDGGRGRKRKMKEEEEVMEERRGSSG</sequence>
<dbReference type="Proteomes" id="UP001055439">
    <property type="component" value="Chromosome 5"/>
</dbReference>